<evidence type="ECO:0000313" key="1">
    <source>
        <dbReference type="EMBL" id="CAG8748710.1"/>
    </source>
</evidence>
<protein>
    <submittedName>
        <fullName evidence="1">15051_t:CDS:1</fullName>
    </submittedName>
</protein>
<organism evidence="1 2">
    <name type="scientific">Racocetra persica</name>
    <dbReference type="NCBI Taxonomy" id="160502"/>
    <lineage>
        <taxon>Eukaryota</taxon>
        <taxon>Fungi</taxon>
        <taxon>Fungi incertae sedis</taxon>
        <taxon>Mucoromycota</taxon>
        <taxon>Glomeromycotina</taxon>
        <taxon>Glomeromycetes</taxon>
        <taxon>Diversisporales</taxon>
        <taxon>Gigasporaceae</taxon>
        <taxon>Racocetra</taxon>
    </lineage>
</organism>
<evidence type="ECO:0000313" key="2">
    <source>
        <dbReference type="Proteomes" id="UP000789920"/>
    </source>
</evidence>
<name>A0ACA9QFG4_9GLOM</name>
<reference evidence="1" key="1">
    <citation type="submission" date="2021-06" db="EMBL/GenBank/DDBJ databases">
        <authorList>
            <person name="Kallberg Y."/>
            <person name="Tangrot J."/>
            <person name="Rosling A."/>
        </authorList>
    </citation>
    <scope>NUCLEOTIDE SEQUENCE</scope>
    <source>
        <strain evidence="1">MA461A</strain>
    </source>
</reference>
<gene>
    <name evidence="1" type="ORF">RPERSI_LOCUS13946</name>
</gene>
<sequence>TLAKEFPQTYVIYDHCLLDWKIKIEEKYFELYGKPFVEIHYDKFNGSQLLFFTLLKILSGQQQQFDIKRTKVIN</sequence>
<comment type="caution">
    <text evidence="1">The sequence shown here is derived from an EMBL/GenBank/DDBJ whole genome shotgun (WGS) entry which is preliminary data.</text>
</comment>
<proteinExistence type="predicted"/>
<accession>A0ACA9QFG4</accession>
<dbReference type="EMBL" id="CAJVQC010031527">
    <property type="protein sequence ID" value="CAG8748710.1"/>
    <property type="molecule type" value="Genomic_DNA"/>
</dbReference>
<dbReference type="Proteomes" id="UP000789920">
    <property type="component" value="Unassembled WGS sequence"/>
</dbReference>
<feature type="non-terminal residue" evidence="1">
    <location>
        <position position="1"/>
    </location>
</feature>
<keyword evidence="2" id="KW-1185">Reference proteome</keyword>